<sequence length="216" mass="23793">MPKGTPEEGEEKLRDKLIRKLTGRAPGAIEREQKKSLPDRLKWLEKKHKGSDKDAAKAAGISLTTWRRWRSGKQKPKADSIGKLDKATRDALVPKGRRKRISESTNKGGGTYATAPTGGAQMSAWITISSDSRPRDLNLGGNLPPGRLDQVVNAYVEKGEDAAVEELKKAIGEYLHVDPDVIHIHDVTGLDWGRSGSEGLRRRPGRGRTDEQGEIF</sequence>
<keyword evidence="2" id="KW-0614">Plasmid</keyword>
<dbReference type="Gene3D" id="1.10.260.40">
    <property type="entry name" value="lambda repressor-like DNA-binding domains"/>
    <property type="match status" value="1"/>
</dbReference>
<dbReference type="InterPro" id="IPR010982">
    <property type="entry name" value="Lambda_DNA-bd_dom_sf"/>
</dbReference>
<dbReference type="RefSeq" id="WP_011475428.1">
    <property type="nucleotide sequence ID" value="NC_007927.1"/>
</dbReference>
<feature type="compositionally biased region" description="Basic and acidic residues" evidence="1">
    <location>
        <begin position="29"/>
        <end position="44"/>
    </location>
</feature>
<dbReference type="CDD" id="cd00093">
    <property type="entry name" value="HTH_XRE"/>
    <property type="match status" value="1"/>
</dbReference>
<feature type="compositionally biased region" description="Basic and acidic residues" evidence="1">
    <location>
        <begin position="207"/>
        <end position="216"/>
    </location>
</feature>
<feature type="region of interest" description="Disordered" evidence="1">
    <location>
        <begin position="194"/>
        <end position="216"/>
    </location>
</feature>
<geneLocation type="plasmid" evidence="2">
    <name>pRL2</name>
</geneLocation>
<evidence type="ECO:0000313" key="2">
    <source>
        <dbReference type="EMBL" id="ABC67365.2"/>
    </source>
</evidence>
<accession>Q2LEV0</accession>
<dbReference type="SUPFAM" id="SSF47413">
    <property type="entry name" value="lambda repressor-like DNA-binding domains"/>
    <property type="match status" value="1"/>
</dbReference>
<dbReference type="InterPro" id="IPR001387">
    <property type="entry name" value="Cro/C1-type_HTH"/>
</dbReference>
<evidence type="ECO:0000256" key="1">
    <source>
        <dbReference type="SAM" id="MobiDB-lite"/>
    </source>
</evidence>
<dbReference type="AlphaFoldDB" id="Q2LEV0"/>
<proteinExistence type="predicted"/>
<dbReference type="GO" id="GO:0003677">
    <property type="term" value="F:DNA binding"/>
    <property type="evidence" value="ECO:0007669"/>
    <property type="project" value="InterPro"/>
</dbReference>
<feature type="compositionally biased region" description="Basic and acidic residues" evidence="1">
    <location>
        <begin position="76"/>
        <end position="89"/>
    </location>
</feature>
<dbReference type="EMBL" id="DQ322650">
    <property type="protein sequence ID" value="ABC67365.2"/>
    <property type="molecule type" value="Genomic_DNA"/>
</dbReference>
<name>Q2LEV0_9ACTN</name>
<reference evidence="2" key="1">
    <citation type="journal article" date="2006" name="Appl. Environ. Microbiol.">
        <title>Diversity of telomere palindromic sequences and replication genes among Streptomyces linear plasmids.</title>
        <authorList>
            <person name="Zhang R."/>
            <person name="Yang Y."/>
            <person name="Fang P."/>
            <person name="Jiang C."/>
            <person name="Xu L."/>
            <person name="Zhu Y."/>
            <person name="Shen M."/>
            <person name="Xia H."/>
            <person name="Zhao J."/>
            <person name="Chen T."/>
            <person name="Qin Z."/>
        </authorList>
    </citation>
    <scope>NUCLEOTIDE SEQUENCE</scope>
    <source>
        <strain evidence="2">44414</strain>
        <plasmid evidence="2">pRL2</plasmid>
    </source>
</reference>
<organism evidence="2">
    <name type="scientific">Streptomyces sp. 44414</name>
    <dbReference type="NCBI Taxonomy" id="364103"/>
    <lineage>
        <taxon>Bacteria</taxon>
        <taxon>Bacillati</taxon>
        <taxon>Actinomycetota</taxon>
        <taxon>Actinomycetes</taxon>
        <taxon>Kitasatosporales</taxon>
        <taxon>Streptomycetaceae</taxon>
        <taxon>Streptomyces</taxon>
    </lineage>
</organism>
<gene>
    <name evidence="2" type="ORF">pRL2.3c</name>
</gene>
<feature type="region of interest" description="Disordered" evidence="1">
    <location>
        <begin position="20"/>
        <end position="121"/>
    </location>
</feature>
<protein>
    <submittedName>
        <fullName evidence="2">PRL2.3c</fullName>
    </submittedName>
</protein>